<proteinExistence type="predicted"/>
<accession>A0ABT3GCQ6</accession>
<evidence type="ECO:0000313" key="1">
    <source>
        <dbReference type="EMBL" id="MCW1921193.1"/>
    </source>
</evidence>
<gene>
    <name evidence="1" type="ORF">OKA05_01430</name>
</gene>
<dbReference type="EMBL" id="JAPDDT010000001">
    <property type="protein sequence ID" value="MCW1921193.1"/>
    <property type="molecule type" value="Genomic_DNA"/>
</dbReference>
<dbReference type="RefSeq" id="WP_264485302.1">
    <property type="nucleotide sequence ID" value="NZ_JAPDDT010000001.1"/>
</dbReference>
<dbReference type="Proteomes" id="UP001320876">
    <property type="component" value="Unassembled WGS sequence"/>
</dbReference>
<keyword evidence="2" id="KW-1185">Reference proteome</keyword>
<name>A0ABT3GCQ6_9BACT</name>
<reference evidence="1 2" key="1">
    <citation type="submission" date="2022-10" db="EMBL/GenBank/DDBJ databases">
        <title>Luteolibacter arcticus strain CCTCC AB 2014275, whole genome shotgun sequencing project.</title>
        <authorList>
            <person name="Zhao G."/>
            <person name="Shen L."/>
        </authorList>
    </citation>
    <scope>NUCLEOTIDE SEQUENCE [LARGE SCALE GENOMIC DNA]</scope>
    <source>
        <strain evidence="1 2">CCTCC AB 2014275</strain>
    </source>
</reference>
<evidence type="ECO:0000313" key="2">
    <source>
        <dbReference type="Proteomes" id="UP001320876"/>
    </source>
</evidence>
<dbReference type="Pfam" id="PF01126">
    <property type="entry name" value="Heme_oxygenase"/>
    <property type="match status" value="1"/>
</dbReference>
<dbReference type="InterPro" id="IPR016053">
    <property type="entry name" value="Haem_Oase-like"/>
</dbReference>
<dbReference type="CDD" id="cd19166">
    <property type="entry name" value="HemeO-bac"/>
    <property type="match status" value="1"/>
</dbReference>
<organism evidence="1 2">
    <name type="scientific">Luteolibacter arcticus</name>
    <dbReference type="NCBI Taxonomy" id="1581411"/>
    <lineage>
        <taxon>Bacteria</taxon>
        <taxon>Pseudomonadati</taxon>
        <taxon>Verrucomicrobiota</taxon>
        <taxon>Verrucomicrobiia</taxon>
        <taxon>Verrucomicrobiales</taxon>
        <taxon>Verrucomicrobiaceae</taxon>
        <taxon>Luteolibacter</taxon>
    </lineage>
</organism>
<comment type="caution">
    <text evidence="1">The sequence shown here is derived from an EMBL/GenBank/DDBJ whole genome shotgun (WGS) entry which is preliminary data.</text>
</comment>
<protein>
    <submittedName>
        <fullName evidence="1">Biliverdin-producing heme oxygenase</fullName>
    </submittedName>
</protein>
<dbReference type="Gene3D" id="1.20.910.10">
    <property type="entry name" value="Heme oxygenase-like"/>
    <property type="match status" value="1"/>
</dbReference>
<dbReference type="SUPFAM" id="SSF48613">
    <property type="entry name" value="Heme oxygenase-like"/>
    <property type="match status" value="1"/>
</dbReference>
<sequence length="193" mass="21502">MTLLQALRKATQSSHQRLEGQISKEEVTASIDAYALYLRQFHQGLAACWLQLDWHLLAEWGLPELSARQARYHALTDDLHALGHPVPPLERGLRSERAPSVVGCLYVLEGSIHGGAILLSELETKAGPLPADTCRFLSGFHDQNRYYWKDFVSWLESLETGDDFLEAASTSAREAFEHFIAAFAVKSPTPVVS</sequence>
<dbReference type="InterPro" id="IPR016084">
    <property type="entry name" value="Haem_Oase-like_multi-hlx"/>
</dbReference>